<organism evidence="7 8">
    <name type="scientific">Schaalia radingae</name>
    <dbReference type="NCBI Taxonomy" id="131110"/>
    <lineage>
        <taxon>Bacteria</taxon>
        <taxon>Bacillati</taxon>
        <taxon>Actinomycetota</taxon>
        <taxon>Actinomycetes</taxon>
        <taxon>Actinomycetales</taxon>
        <taxon>Actinomycetaceae</taxon>
        <taxon>Schaalia</taxon>
    </lineage>
</organism>
<evidence type="ECO:0000313" key="8">
    <source>
        <dbReference type="Proteomes" id="UP000198976"/>
    </source>
</evidence>
<proteinExistence type="inferred from homology"/>
<dbReference type="PANTHER" id="PTHR36510:SF1">
    <property type="entry name" value="GLUTAMATE--CYSTEINE LIGASE 2-RELATED"/>
    <property type="match status" value="1"/>
</dbReference>
<dbReference type="Proteomes" id="UP000198976">
    <property type="component" value="Chromosome I"/>
</dbReference>
<evidence type="ECO:0000256" key="3">
    <source>
        <dbReference type="ARBA" id="ARBA00022840"/>
    </source>
</evidence>
<dbReference type="Pfam" id="PF04107">
    <property type="entry name" value="GCS2"/>
    <property type="match status" value="1"/>
</dbReference>
<comment type="similarity">
    <text evidence="5">Belongs to the glutamate--cysteine ligase type 2 family. YbdK subfamily.</text>
</comment>
<name>A0ABY0V9Q9_9ACTO</name>
<evidence type="ECO:0000256" key="2">
    <source>
        <dbReference type="ARBA" id="ARBA00022741"/>
    </source>
</evidence>
<comment type="function">
    <text evidence="5">ATP-dependent carboxylate-amine ligase which exhibits weak glutamate--cysteine ligase activity.</text>
</comment>
<evidence type="ECO:0000256" key="4">
    <source>
        <dbReference type="ARBA" id="ARBA00048819"/>
    </source>
</evidence>
<evidence type="ECO:0000313" key="7">
    <source>
        <dbReference type="EMBL" id="SDU00534.1"/>
    </source>
</evidence>
<dbReference type="InterPro" id="IPR011793">
    <property type="entry name" value="YbdK"/>
</dbReference>
<reference evidence="7 8" key="1">
    <citation type="submission" date="2016-10" db="EMBL/GenBank/DDBJ databases">
        <authorList>
            <person name="Varghese N."/>
            <person name="Submissions S."/>
        </authorList>
    </citation>
    <scope>NUCLEOTIDE SEQUENCE [LARGE SCALE GENOMIC DNA]</scope>
    <source>
        <strain evidence="7 8">DSM 9169</strain>
    </source>
</reference>
<dbReference type="NCBIfam" id="NF010042">
    <property type="entry name" value="PRK13517.1-2"/>
    <property type="match status" value="1"/>
</dbReference>
<keyword evidence="8" id="KW-1185">Reference proteome</keyword>
<protein>
    <recommendedName>
        <fullName evidence="5">Putative glutamate--cysteine ligase 2</fullName>
        <ecNumber evidence="5">6.3.2.2</ecNumber>
    </recommendedName>
    <alternativeName>
        <fullName evidence="5">Gamma-glutamylcysteine synthetase 2</fullName>
        <shortName evidence="5">GCS 2</shortName>
        <shortName evidence="5">Gamma-GCS 2</shortName>
    </alternativeName>
</protein>
<comment type="catalytic activity">
    <reaction evidence="4 5">
        <text>L-cysteine + L-glutamate + ATP = gamma-L-glutamyl-L-cysteine + ADP + phosphate + H(+)</text>
        <dbReference type="Rhea" id="RHEA:13285"/>
        <dbReference type="ChEBI" id="CHEBI:15378"/>
        <dbReference type="ChEBI" id="CHEBI:29985"/>
        <dbReference type="ChEBI" id="CHEBI:30616"/>
        <dbReference type="ChEBI" id="CHEBI:35235"/>
        <dbReference type="ChEBI" id="CHEBI:43474"/>
        <dbReference type="ChEBI" id="CHEBI:58173"/>
        <dbReference type="ChEBI" id="CHEBI:456216"/>
        <dbReference type="EC" id="6.3.2.2"/>
    </reaction>
</comment>
<dbReference type="EMBL" id="LT629792">
    <property type="protein sequence ID" value="SDU00534.1"/>
    <property type="molecule type" value="Genomic_DNA"/>
</dbReference>
<feature type="region of interest" description="Disordered" evidence="6">
    <location>
        <begin position="383"/>
        <end position="402"/>
    </location>
</feature>
<dbReference type="SUPFAM" id="SSF55931">
    <property type="entry name" value="Glutamine synthetase/guanido kinase"/>
    <property type="match status" value="1"/>
</dbReference>
<gene>
    <name evidence="7" type="ORF">SAMN04489714_1566</name>
</gene>
<dbReference type="InterPro" id="IPR014746">
    <property type="entry name" value="Gln_synth/guanido_kin_cat_dom"/>
</dbReference>
<dbReference type="EC" id="6.3.2.2" evidence="5"/>
<dbReference type="PANTHER" id="PTHR36510">
    <property type="entry name" value="GLUTAMATE--CYSTEINE LIGASE 2-RELATED"/>
    <property type="match status" value="1"/>
</dbReference>
<dbReference type="RefSeq" id="WP_070726989.1">
    <property type="nucleotide sequence ID" value="NZ_LT629792.1"/>
</dbReference>
<dbReference type="HAMAP" id="MF_01609">
    <property type="entry name" value="Glu_cys_ligase_2"/>
    <property type="match status" value="1"/>
</dbReference>
<dbReference type="NCBIfam" id="TIGR02050">
    <property type="entry name" value="gshA_cyan_rel"/>
    <property type="match status" value="1"/>
</dbReference>
<sequence length="402" mass="45214">MHLTFSSSERSTIGVEWELQLIDKDSNDLRQAANAILDAPEAQVDGKLHPHIQREMLLNTIEITSGARHTVGECMRDITETIELLRPVTDRLRIELGSAGTHPFASPAFQRVTDSERYAELVERTQYWGRQMLLYGIHVHVGVESRDKVLPLQSALASRLGHMQSLAASSPFWSGRDTGYASNRAMVFQQLPTAGIPQQFEQWDQLEKYAADMIRTGIIDGFDEVRWDVRPSPKLGTVENRVFDAATNATEVAALAALTHCLVEWYSRKLDAGEQIEPMPEWFVAENKWRSARYGMEAILILDAHGNEELVTDTVVRMLNDLEPVAKDLKCADELASIEKILKLGASYQRQRIVAENARHNSREAVTELLLAEMRAGRPLNPLEFLNTRSKGAPSTDRDSKK</sequence>
<keyword evidence="2 5" id="KW-0547">Nucleotide-binding</keyword>
<accession>A0ABY0V9Q9</accession>
<dbReference type="NCBIfam" id="NF010044">
    <property type="entry name" value="PRK13517.1-4"/>
    <property type="match status" value="1"/>
</dbReference>
<evidence type="ECO:0000256" key="1">
    <source>
        <dbReference type="ARBA" id="ARBA00022598"/>
    </source>
</evidence>
<dbReference type="NCBIfam" id="NF010043">
    <property type="entry name" value="PRK13517.1-3"/>
    <property type="match status" value="1"/>
</dbReference>
<dbReference type="Gene3D" id="3.30.590.20">
    <property type="match status" value="1"/>
</dbReference>
<keyword evidence="1 5" id="KW-0436">Ligase</keyword>
<dbReference type="InterPro" id="IPR050141">
    <property type="entry name" value="GCL_type2/YbdK_subfam"/>
</dbReference>
<evidence type="ECO:0000256" key="6">
    <source>
        <dbReference type="SAM" id="MobiDB-lite"/>
    </source>
</evidence>
<dbReference type="InterPro" id="IPR006336">
    <property type="entry name" value="GCS2"/>
</dbReference>
<evidence type="ECO:0000256" key="5">
    <source>
        <dbReference type="HAMAP-Rule" id="MF_01609"/>
    </source>
</evidence>
<keyword evidence="3 5" id="KW-0067">ATP-binding</keyword>
<dbReference type="GO" id="GO:0016874">
    <property type="term" value="F:ligase activity"/>
    <property type="evidence" value="ECO:0007669"/>
    <property type="project" value="UniProtKB-KW"/>
</dbReference>